<comment type="caution">
    <text evidence="1">The sequence shown here is derived from an EMBL/GenBank/DDBJ whole genome shotgun (WGS) entry which is preliminary data.</text>
</comment>
<reference evidence="1" key="1">
    <citation type="submission" date="2019-03" db="EMBL/GenBank/DDBJ databases">
        <title>Lake Tanganyika Metagenome-Assembled Genomes (MAGs).</title>
        <authorList>
            <person name="Tran P."/>
        </authorList>
    </citation>
    <scope>NUCLEOTIDE SEQUENCE</scope>
    <source>
        <strain evidence="1">M_DeepCast_50m_m2_156</strain>
    </source>
</reference>
<dbReference type="EMBL" id="VGJJ01000013">
    <property type="protein sequence ID" value="MBM3282165.1"/>
    <property type="molecule type" value="Genomic_DNA"/>
</dbReference>
<dbReference type="Proteomes" id="UP000774699">
    <property type="component" value="Unassembled WGS sequence"/>
</dbReference>
<evidence type="ECO:0000313" key="1">
    <source>
        <dbReference type="EMBL" id="MBM3282165.1"/>
    </source>
</evidence>
<name>A0A8T4CAK3_9ARCH</name>
<organism evidence="1 2">
    <name type="scientific">Candidatus Iainarchaeum sp</name>
    <dbReference type="NCBI Taxonomy" id="3101447"/>
    <lineage>
        <taxon>Archaea</taxon>
        <taxon>Candidatus Iainarchaeota</taxon>
        <taxon>Candidatus Iainarchaeia</taxon>
        <taxon>Candidatus Iainarchaeales</taxon>
        <taxon>Candidatus Iainarchaeaceae</taxon>
        <taxon>Candidatus Iainarchaeum</taxon>
    </lineage>
</organism>
<accession>A0A8T4CAK3</accession>
<evidence type="ECO:0000313" key="2">
    <source>
        <dbReference type="Proteomes" id="UP000774699"/>
    </source>
</evidence>
<sequence length="205" mass="23933">MRQAHENMGVSIVPLARHMLLESPANQYDLPADMVYVQMFLIFVTRQPPKKGWWVTNPTIQKALQSFIITEKPIAYLNTEIRFQPKKDRLTHSITKQNIVFTNADAKNKLGEKLSQQIVYRTINKHLRKSIQEINKRHHESTQMKHAPKPEQTGKRDITHLLISNQHQPLKSKWGFIPLPPRTMVTIRRGIRAITGKPRKGRRRN</sequence>
<protein>
    <submittedName>
        <fullName evidence="1">Uncharacterized protein</fullName>
    </submittedName>
</protein>
<gene>
    <name evidence="1" type="ORF">FJY86_02385</name>
</gene>
<proteinExistence type="predicted"/>
<dbReference type="AlphaFoldDB" id="A0A8T4CAK3"/>